<dbReference type="KEGG" id="sof:NCTC11214_04570"/>
<evidence type="ECO:0000313" key="1">
    <source>
        <dbReference type="EMBL" id="VDZ63647.1"/>
    </source>
</evidence>
<dbReference type="Proteomes" id="UP000281391">
    <property type="component" value="Chromosome"/>
</dbReference>
<dbReference type="RefSeq" id="WP_128135968.1">
    <property type="nucleotide sequence ID" value="NZ_LR134117.1"/>
</dbReference>
<protein>
    <submittedName>
        <fullName evidence="1">Filamentous hemagglutinin</fullName>
    </submittedName>
</protein>
<dbReference type="AlphaFoldDB" id="A0A3S4HSK5"/>
<organism evidence="1 2">
    <name type="scientific">Serratia odorifera</name>
    <dbReference type="NCBI Taxonomy" id="618"/>
    <lineage>
        <taxon>Bacteria</taxon>
        <taxon>Pseudomonadati</taxon>
        <taxon>Pseudomonadota</taxon>
        <taxon>Gammaproteobacteria</taxon>
        <taxon>Enterobacterales</taxon>
        <taxon>Yersiniaceae</taxon>
        <taxon>Serratia</taxon>
    </lineage>
</organism>
<accession>A0A3S4HSK5</accession>
<dbReference type="EMBL" id="LR134117">
    <property type="protein sequence ID" value="VDZ63647.1"/>
    <property type="molecule type" value="Genomic_DNA"/>
</dbReference>
<reference evidence="1 2" key="1">
    <citation type="submission" date="2018-12" db="EMBL/GenBank/DDBJ databases">
        <authorList>
            <consortium name="Pathogen Informatics"/>
        </authorList>
    </citation>
    <scope>NUCLEOTIDE SEQUENCE [LARGE SCALE GENOMIC DNA]</scope>
    <source>
        <strain evidence="1 2">NCTC11214</strain>
    </source>
</reference>
<sequence length="179" mass="19911">MLPAELALTQLQHLDNVATFIPNNGLFSQHTAVGSPFLVVTDERFTRRDKFISSDYMLKRLGYDPAQAHKRLGDGFYEQRLVREQVLKLTGKPSVKGWDAMTQYQQLMNNGTKVAQDFQLVPGIALTPAQIAALQQDIVWLVSETVASQNGPADGVGAEGVSGTDHAAPERRWCADWRW</sequence>
<evidence type="ECO:0000313" key="2">
    <source>
        <dbReference type="Proteomes" id="UP000281391"/>
    </source>
</evidence>
<proteinExistence type="predicted"/>
<name>A0A3S4HSK5_SEROD</name>
<gene>
    <name evidence="1" type="primary">fhaB_4</name>
    <name evidence="1" type="ORF">NCTC11214_04570</name>
</gene>